<name>A0A095VNC9_9GAMM</name>
<evidence type="ECO:0000256" key="1">
    <source>
        <dbReference type="ARBA" id="ARBA00004651"/>
    </source>
</evidence>
<sequence>MSTFFFYVMVIITAVMLVYLYRVVRGPTVFDRVLGLNGISTKAIILIVLIGTLFERVDMFVDISTGYAILNLVGALAITKFLEQRGETSGEERS</sequence>
<dbReference type="HOGENOM" id="CLU_125825_2_0_6"/>
<evidence type="ECO:0000256" key="5">
    <source>
        <dbReference type="ARBA" id="ARBA00022692"/>
    </source>
</evidence>
<comment type="similarity">
    <text evidence="2">Belongs to the CPA3 antiporters (TC 2.A.63) subunit F family.</text>
</comment>
<reference evidence="9 10" key="1">
    <citation type="journal article" date="2014" name="Genome Announc.">
        <title>Genome Sequence of Gammaproteobacterial Pseudohaliea rubra Type Strain DSM 19751, Isolated from Coastal Seawater of the Mediterranean Sea.</title>
        <authorList>
            <person name="Spring S."/>
            <person name="Fiebig A."/>
            <person name="Riedel T."/>
            <person name="Goker M."/>
            <person name="Klenk H.P."/>
        </authorList>
    </citation>
    <scope>NUCLEOTIDE SEQUENCE [LARGE SCALE GENOMIC DNA]</scope>
    <source>
        <strain evidence="9 10">DSM 19751</strain>
    </source>
</reference>
<dbReference type="Proteomes" id="UP000029640">
    <property type="component" value="Unassembled WGS sequence"/>
</dbReference>
<evidence type="ECO:0000256" key="7">
    <source>
        <dbReference type="ARBA" id="ARBA00023136"/>
    </source>
</evidence>
<dbReference type="RefSeq" id="WP_052094501.1">
    <property type="nucleotide sequence ID" value="NZ_KN234759.1"/>
</dbReference>
<gene>
    <name evidence="9" type="ORF">HRUBRA_02420</name>
</gene>
<evidence type="ECO:0000256" key="4">
    <source>
        <dbReference type="ARBA" id="ARBA00022475"/>
    </source>
</evidence>
<evidence type="ECO:0000313" key="9">
    <source>
        <dbReference type="EMBL" id="KGE02982.1"/>
    </source>
</evidence>
<dbReference type="eggNOG" id="COG2212">
    <property type="taxonomic scope" value="Bacteria"/>
</dbReference>
<dbReference type="OrthoDB" id="9800226at2"/>
<comment type="caution">
    <text evidence="9">The sequence shown here is derived from an EMBL/GenBank/DDBJ whole genome shotgun (WGS) entry which is preliminary data.</text>
</comment>
<dbReference type="Pfam" id="PF04066">
    <property type="entry name" value="MrpF_PhaF"/>
    <property type="match status" value="1"/>
</dbReference>
<keyword evidence="10" id="KW-1185">Reference proteome</keyword>
<keyword evidence="6 8" id="KW-1133">Transmembrane helix</keyword>
<dbReference type="GO" id="GO:0015385">
    <property type="term" value="F:sodium:proton antiporter activity"/>
    <property type="evidence" value="ECO:0007669"/>
    <property type="project" value="TreeGrafter"/>
</dbReference>
<evidence type="ECO:0000256" key="3">
    <source>
        <dbReference type="ARBA" id="ARBA00022448"/>
    </source>
</evidence>
<feature type="transmembrane region" description="Helical" evidence="8">
    <location>
        <begin position="36"/>
        <end position="54"/>
    </location>
</feature>
<evidence type="ECO:0000256" key="2">
    <source>
        <dbReference type="ARBA" id="ARBA00009212"/>
    </source>
</evidence>
<feature type="transmembrane region" description="Helical" evidence="8">
    <location>
        <begin position="6"/>
        <end position="24"/>
    </location>
</feature>
<feature type="transmembrane region" description="Helical" evidence="8">
    <location>
        <begin position="60"/>
        <end position="79"/>
    </location>
</feature>
<evidence type="ECO:0000256" key="8">
    <source>
        <dbReference type="SAM" id="Phobius"/>
    </source>
</evidence>
<dbReference type="STRING" id="1265313.HRUBRA_02420"/>
<protein>
    <submittedName>
        <fullName evidence="9">Multiple resistance and pH regulation protein F</fullName>
    </submittedName>
</protein>
<keyword evidence="3" id="KW-0813">Transport</keyword>
<dbReference type="EMBL" id="AUVB01000077">
    <property type="protein sequence ID" value="KGE02982.1"/>
    <property type="molecule type" value="Genomic_DNA"/>
</dbReference>
<keyword evidence="7 8" id="KW-0472">Membrane</keyword>
<dbReference type="InterPro" id="IPR007208">
    <property type="entry name" value="MrpF/PhaF-like"/>
</dbReference>
<dbReference type="GO" id="GO:0005886">
    <property type="term" value="C:plasma membrane"/>
    <property type="evidence" value="ECO:0007669"/>
    <property type="project" value="UniProtKB-SubCell"/>
</dbReference>
<keyword evidence="4" id="KW-1003">Cell membrane</keyword>
<evidence type="ECO:0000256" key="6">
    <source>
        <dbReference type="ARBA" id="ARBA00022989"/>
    </source>
</evidence>
<dbReference type="AlphaFoldDB" id="A0A095VNC9"/>
<keyword evidence="5 8" id="KW-0812">Transmembrane</keyword>
<comment type="subcellular location">
    <subcellularLocation>
        <location evidence="1">Cell membrane</location>
        <topology evidence="1">Multi-pass membrane protein</topology>
    </subcellularLocation>
</comment>
<dbReference type="PANTHER" id="PTHR34702">
    <property type="entry name" value="NA(+)/H(+) ANTIPORTER SUBUNIT F1"/>
    <property type="match status" value="1"/>
</dbReference>
<proteinExistence type="inferred from homology"/>
<dbReference type="PANTHER" id="PTHR34702:SF1">
    <property type="entry name" value="NA(+)_H(+) ANTIPORTER SUBUNIT F"/>
    <property type="match status" value="1"/>
</dbReference>
<evidence type="ECO:0000313" key="10">
    <source>
        <dbReference type="Proteomes" id="UP000029640"/>
    </source>
</evidence>
<accession>A0A095VNC9</accession>
<organism evidence="9 10">
    <name type="scientific">Pseudohaliea rubra DSM 19751</name>
    <dbReference type="NCBI Taxonomy" id="1265313"/>
    <lineage>
        <taxon>Bacteria</taxon>
        <taxon>Pseudomonadati</taxon>
        <taxon>Pseudomonadota</taxon>
        <taxon>Gammaproteobacteria</taxon>
        <taxon>Cellvibrionales</taxon>
        <taxon>Halieaceae</taxon>
        <taxon>Pseudohaliea</taxon>
    </lineage>
</organism>